<evidence type="ECO:0000313" key="2">
    <source>
        <dbReference type="EMBL" id="CAD5217422.1"/>
    </source>
</evidence>
<dbReference type="EMBL" id="CAJFDI010000002">
    <property type="protein sequence ID" value="CAD5217422.1"/>
    <property type="molecule type" value="Genomic_DNA"/>
</dbReference>
<keyword evidence="3" id="KW-1185">Reference proteome</keyword>
<dbReference type="AlphaFoldDB" id="A0A7I8WY24"/>
<accession>A0A7I8WY24</accession>
<evidence type="ECO:0000313" key="3">
    <source>
        <dbReference type="Proteomes" id="UP000659654"/>
    </source>
</evidence>
<sequence length="128" mass="14600">MKAIVCVALIVLVGSNEISRFREWHCGDEDLYAISTDIMRQSNSIVEVYERVQDALRLYRRGQWNIFASQYARSEASFIQILGGGWGHAANARLQNPNLCMILYSGKAWVLMVAKTDDSKWNKAKLEE</sequence>
<name>A0A7I8WY24_BURXY</name>
<proteinExistence type="predicted"/>
<organism evidence="2 3">
    <name type="scientific">Bursaphelenchus xylophilus</name>
    <name type="common">Pinewood nematode worm</name>
    <name type="synonym">Aphelenchoides xylophilus</name>
    <dbReference type="NCBI Taxonomy" id="6326"/>
    <lineage>
        <taxon>Eukaryota</taxon>
        <taxon>Metazoa</taxon>
        <taxon>Ecdysozoa</taxon>
        <taxon>Nematoda</taxon>
        <taxon>Chromadorea</taxon>
        <taxon>Rhabditida</taxon>
        <taxon>Tylenchina</taxon>
        <taxon>Tylenchomorpha</taxon>
        <taxon>Aphelenchoidea</taxon>
        <taxon>Aphelenchoididae</taxon>
        <taxon>Bursaphelenchus</taxon>
    </lineage>
</organism>
<protein>
    <submittedName>
        <fullName evidence="2">(pine wood nematode) hypothetical protein</fullName>
    </submittedName>
</protein>
<keyword evidence="1" id="KW-0732">Signal</keyword>
<dbReference type="EMBL" id="CAJFCV020000002">
    <property type="protein sequence ID" value="CAG9100993.1"/>
    <property type="molecule type" value="Genomic_DNA"/>
</dbReference>
<feature type="chain" id="PRO_5036400071" evidence="1">
    <location>
        <begin position="16"/>
        <end position="128"/>
    </location>
</feature>
<comment type="caution">
    <text evidence="2">The sequence shown here is derived from an EMBL/GenBank/DDBJ whole genome shotgun (WGS) entry which is preliminary data.</text>
</comment>
<evidence type="ECO:0000256" key="1">
    <source>
        <dbReference type="SAM" id="SignalP"/>
    </source>
</evidence>
<gene>
    <name evidence="2" type="ORF">BXYJ_LOCUS5027</name>
</gene>
<reference evidence="2" key="1">
    <citation type="submission" date="2020-09" db="EMBL/GenBank/DDBJ databases">
        <authorList>
            <person name="Kikuchi T."/>
        </authorList>
    </citation>
    <scope>NUCLEOTIDE SEQUENCE</scope>
    <source>
        <strain evidence="2">Ka4C1</strain>
    </source>
</reference>
<feature type="signal peptide" evidence="1">
    <location>
        <begin position="1"/>
        <end position="15"/>
    </location>
</feature>
<dbReference type="Proteomes" id="UP000582659">
    <property type="component" value="Unassembled WGS sequence"/>
</dbReference>
<dbReference type="Proteomes" id="UP000659654">
    <property type="component" value="Unassembled WGS sequence"/>
</dbReference>